<organism evidence="1 2">
    <name type="scientific">Bacillus phage Evoli</name>
    <dbReference type="NCBI Taxonomy" id="1486658"/>
    <lineage>
        <taxon>Viruses</taxon>
        <taxon>Duplodnaviria</taxon>
        <taxon>Heunggongvirae</taxon>
        <taxon>Uroviricota</taxon>
        <taxon>Caudoviricetes</taxon>
        <taxon>Herelleviridae</taxon>
        <taxon>Bastillevirinae</taxon>
        <taxon>Bastillevirus</taxon>
        <taxon>Bastillevirus evoli</taxon>
    </lineage>
</organism>
<accession>A0A024B1B9</accession>
<dbReference type="Proteomes" id="UP000026901">
    <property type="component" value="Segment"/>
</dbReference>
<dbReference type="OrthoDB" id="20467at10239"/>
<sequence length="98" mass="11537">MLYKFITIAENDKEYEFTKTGDTMQEAEGKIPQEADRRGIVHNLSVVDRFSYEVGGKWVRDDGSYEEDLKEAQAQYEDEQWVEHIDTHEEEGQLTFEL</sequence>
<name>A0A024B1B9_9CAUD</name>
<dbReference type="GeneID" id="19525400"/>
<evidence type="ECO:0000313" key="1">
    <source>
        <dbReference type="EMBL" id="AHZ09783.1"/>
    </source>
</evidence>
<proteinExistence type="predicted"/>
<protein>
    <submittedName>
        <fullName evidence="1">Uncharacterized protein</fullName>
    </submittedName>
</protein>
<dbReference type="KEGG" id="vg:19525400"/>
<keyword evidence="2" id="KW-1185">Reference proteome</keyword>
<reference evidence="2" key="1">
    <citation type="submission" date="2014-09" db="EMBL/GenBank/DDBJ databases">
        <authorList>
            <person name="Sauder A.B."/>
            <person name="McKenzie Q.R."/>
            <person name="Temple L.M."/>
            <person name="Alexis B.K."/>
            <person name="Al-Atrache Z."/>
            <person name="Lewis L.O."/>
            <person name="Loesser-Casey K.E."/>
            <person name="Mitchell K.J."/>
        </authorList>
    </citation>
    <scope>NUCLEOTIDE SEQUENCE [LARGE SCALE GENOMIC DNA]</scope>
</reference>
<dbReference type="EMBL" id="KJ489398">
    <property type="protein sequence ID" value="AHZ09783.1"/>
    <property type="molecule type" value="Genomic_DNA"/>
</dbReference>
<dbReference type="RefSeq" id="YP_009035580.1">
    <property type="nucleotide sequence ID" value="NC_024207.1"/>
</dbReference>
<evidence type="ECO:0000313" key="2">
    <source>
        <dbReference type="Proteomes" id="UP000026901"/>
    </source>
</evidence>